<dbReference type="AlphaFoldDB" id="A0A8I0H246"/>
<dbReference type="Proteomes" id="UP000653002">
    <property type="component" value="Unassembled WGS sequence"/>
</dbReference>
<accession>A0A8I0H246</accession>
<dbReference type="EMBL" id="JAABFR010001756">
    <property type="protein sequence ID" value="MBD4338854.1"/>
    <property type="molecule type" value="Genomic_DNA"/>
</dbReference>
<gene>
    <name evidence="1" type="ORF">GUH15_22930</name>
</gene>
<proteinExistence type="predicted"/>
<evidence type="ECO:0000313" key="2">
    <source>
        <dbReference type="Proteomes" id="UP000653002"/>
    </source>
</evidence>
<sequence length="66" mass="7762">MDEKIEKKKKLVNDMSAYADRELTKIKEMWTSDDNSKNLITLWLCASELAYAFKVIYDTKKEIEAI</sequence>
<evidence type="ECO:0000313" key="1">
    <source>
        <dbReference type="EMBL" id="MBD4338854.1"/>
    </source>
</evidence>
<comment type="caution">
    <text evidence="1">The sequence shown here is derived from an EMBL/GenBank/DDBJ whole genome shotgun (WGS) entry which is preliminary data.</text>
</comment>
<organism evidence="1 2">
    <name type="scientific">Xanthomonas citri pv. citri</name>
    <dbReference type="NCBI Taxonomy" id="611301"/>
    <lineage>
        <taxon>Bacteria</taxon>
        <taxon>Pseudomonadati</taxon>
        <taxon>Pseudomonadota</taxon>
        <taxon>Gammaproteobacteria</taxon>
        <taxon>Lysobacterales</taxon>
        <taxon>Lysobacteraceae</taxon>
        <taxon>Xanthomonas</taxon>
    </lineage>
</organism>
<name>A0A8I0H246_XANCI</name>
<protein>
    <submittedName>
        <fullName evidence="1">Uncharacterized protein</fullName>
    </submittedName>
</protein>
<reference evidence="1" key="1">
    <citation type="submission" date="2020-01" db="EMBL/GenBank/DDBJ databases">
        <authorList>
            <person name="Richard D."/>
        </authorList>
    </citation>
    <scope>NUCLEOTIDE SEQUENCE</scope>
    <source>
        <strain evidence="1">JP541</strain>
    </source>
</reference>